<dbReference type="AlphaFoldDB" id="A0A0C3Q3V2"/>
<evidence type="ECO:0000313" key="1">
    <source>
        <dbReference type="EMBL" id="KIO17364.1"/>
    </source>
</evidence>
<evidence type="ECO:0000313" key="2">
    <source>
        <dbReference type="EMBL" id="KIO25030.1"/>
    </source>
</evidence>
<reference evidence="1 3" key="1">
    <citation type="submission" date="2014-04" db="EMBL/GenBank/DDBJ databases">
        <authorList>
            <consortium name="DOE Joint Genome Institute"/>
            <person name="Kuo A."/>
            <person name="Girlanda M."/>
            <person name="Perotto S."/>
            <person name="Kohler A."/>
            <person name="Nagy L.G."/>
            <person name="Floudas D."/>
            <person name="Copeland A."/>
            <person name="Barry K.W."/>
            <person name="Cichocki N."/>
            <person name="Veneault-Fourrey C."/>
            <person name="LaButti K."/>
            <person name="Lindquist E.A."/>
            <person name="Lipzen A."/>
            <person name="Lundell T."/>
            <person name="Morin E."/>
            <person name="Murat C."/>
            <person name="Sun H."/>
            <person name="Tunlid A."/>
            <person name="Henrissat B."/>
            <person name="Grigoriev I.V."/>
            <person name="Hibbett D.S."/>
            <person name="Martin F."/>
            <person name="Nordberg H.P."/>
            <person name="Cantor M.N."/>
            <person name="Hua S.X."/>
        </authorList>
    </citation>
    <scope>NUCLEOTIDE SEQUENCE [LARGE SCALE GENOMIC DNA]</scope>
    <source>
        <strain evidence="1 3">MUT 4182</strain>
    </source>
</reference>
<dbReference type="HOGENOM" id="CLU_2401283_0_0_1"/>
<gene>
    <name evidence="2" type="ORF">M407DRAFT_244238</name>
    <name evidence="1" type="ORF">M407DRAFT_246763</name>
</gene>
<dbReference type="EMBL" id="KN823392">
    <property type="protein sequence ID" value="KIO17364.1"/>
    <property type="molecule type" value="Genomic_DNA"/>
</dbReference>
<evidence type="ECO:0000313" key="3">
    <source>
        <dbReference type="Proteomes" id="UP000054248"/>
    </source>
</evidence>
<sequence length="93" mass="10644">MNLLPFGEVEHLSQGIRFGIASSENYHQSQPYPSELGHASDNISSSQRKRDRISSLLQIQRFHVVGGKSQHPNVVLMLRWWGRRRCWGGAVEM</sequence>
<keyword evidence="3" id="KW-1185">Reference proteome</keyword>
<dbReference type="EMBL" id="KN823050">
    <property type="protein sequence ID" value="KIO25030.1"/>
    <property type="molecule type" value="Genomic_DNA"/>
</dbReference>
<dbReference type="Proteomes" id="UP000054248">
    <property type="component" value="Unassembled WGS sequence"/>
</dbReference>
<reference evidence="3" key="2">
    <citation type="submission" date="2015-01" db="EMBL/GenBank/DDBJ databases">
        <title>Evolutionary Origins and Diversification of the Mycorrhizal Mutualists.</title>
        <authorList>
            <consortium name="DOE Joint Genome Institute"/>
            <consortium name="Mycorrhizal Genomics Consortium"/>
            <person name="Kohler A."/>
            <person name="Kuo A."/>
            <person name="Nagy L.G."/>
            <person name="Floudas D."/>
            <person name="Copeland A."/>
            <person name="Barry K.W."/>
            <person name="Cichocki N."/>
            <person name="Veneault-Fourrey C."/>
            <person name="LaButti K."/>
            <person name="Lindquist E.A."/>
            <person name="Lipzen A."/>
            <person name="Lundell T."/>
            <person name="Morin E."/>
            <person name="Murat C."/>
            <person name="Riley R."/>
            <person name="Ohm R."/>
            <person name="Sun H."/>
            <person name="Tunlid A."/>
            <person name="Henrissat B."/>
            <person name="Grigoriev I.V."/>
            <person name="Hibbett D.S."/>
            <person name="Martin F."/>
        </authorList>
    </citation>
    <scope>NUCLEOTIDE SEQUENCE [LARGE SCALE GENOMIC DNA]</scope>
    <source>
        <strain evidence="2 3">MUT 4182</strain>
    </source>
</reference>
<name>A0A0C3Q3V2_9AGAM</name>
<organism evidence="1 3">
    <name type="scientific">Tulasnella calospora MUT 4182</name>
    <dbReference type="NCBI Taxonomy" id="1051891"/>
    <lineage>
        <taxon>Eukaryota</taxon>
        <taxon>Fungi</taxon>
        <taxon>Dikarya</taxon>
        <taxon>Basidiomycota</taxon>
        <taxon>Agaricomycotina</taxon>
        <taxon>Agaricomycetes</taxon>
        <taxon>Cantharellales</taxon>
        <taxon>Tulasnellaceae</taxon>
        <taxon>Tulasnella</taxon>
    </lineage>
</organism>
<proteinExistence type="predicted"/>
<protein>
    <submittedName>
        <fullName evidence="1">Uncharacterized protein</fullName>
    </submittedName>
</protein>
<accession>A0A0C3Q3V2</accession>
<reference evidence="1" key="3">
    <citation type="submission" date="2015-02" db="EMBL/GenBank/DDBJ databases">
        <title>Evolutionary Origins and Diversification of the Mycorrhizal Mutualists.</title>
        <authorList>
            <consortium name="DOE Joint Genome Institute"/>
            <consortium name="Mycorrhizal Genomics Consortium"/>
            <person name="Kohler A."/>
            <person name="Kuo A."/>
            <person name="Nagy L.G."/>
            <person name="Floudas D."/>
            <person name="Copeland A."/>
            <person name="Barry K.W."/>
            <person name="Cichocki N."/>
            <person name="Veneault-Fourrey C."/>
            <person name="LaButti K."/>
            <person name="Lindquist E.A."/>
            <person name="Lipzen A."/>
            <person name="Lundell T."/>
            <person name="Morin E."/>
            <person name="Murat C."/>
            <person name="Riley R."/>
            <person name="Ohm R."/>
            <person name="Sun H."/>
            <person name="Tunlid A."/>
            <person name="Henrissat B."/>
            <person name="Grigoriev I.V."/>
            <person name="Hibbett D.S."/>
            <person name="Martin F."/>
        </authorList>
    </citation>
    <scope>NUCLEOTIDE SEQUENCE</scope>
    <source>
        <strain evidence="1">MUT 4182</strain>
    </source>
</reference>